<evidence type="ECO:0000313" key="4">
    <source>
        <dbReference type="Proteomes" id="UP000064844"/>
    </source>
</evidence>
<dbReference type="Proteomes" id="UP000064844">
    <property type="component" value="Chromosome"/>
</dbReference>
<dbReference type="KEGG" id="ibu:IB211_00419"/>
<feature type="coiled-coil region" evidence="1">
    <location>
        <begin position="26"/>
        <end position="53"/>
    </location>
</feature>
<dbReference type="RefSeq" id="WP_227152170.1">
    <property type="nucleotide sequence ID" value="NZ_CALICV010000031.1"/>
</dbReference>
<sequence length="92" mass="10012">MIRTKKAGLLTKVVVLALLIYMATALLNLQGQIQEAQAQRDTLSQQVAEQTQINAELAEDVANPDDPDRIADIARDKLGLVAPGEKVFIITN</sequence>
<reference evidence="2 4" key="1">
    <citation type="journal article" date="2015" name="Nat. Commun.">
        <title>Production of butyrate from lysine and the Amadori product fructoselysine by a human gut commensal.</title>
        <authorList>
            <person name="Bui T.P."/>
            <person name="Ritari J."/>
            <person name="Boeren S."/>
            <person name="de Waard P."/>
            <person name="Plugge C.M."/>
            <person name="de Vos W.M."/>
        </authorList>
    </citation>
    <scope>NUCLEOTIDE SEQUENCE [LARGE SCALE GENOMIC DNA]</scope>
    <source>
        <strain evidence="2 4">AF211</strain>
    </source>
</reference>
<proteinExistence type="predicted"/>
<organism evidence="2 4">
    <name type="scientific">Intestinimonas butyriciproducens</name>
    <dbReference type="NCBI Taxonomy" id="1297617"/>
    <lineage>
        <taxon>Bacteria</taxon>
        <taxon>Bacillati</taxon>
        <taxon>Bacillota</taxon>
        <taxon>Clostridia</taxon>
        <taxon>Eubacteriales</taxon>
        <taxon>Intestinimonas</taxon>
    </lineage>
</organism>
<reference evidence="3 5" key="3">
    <citation type="submission" date="2018-04" db="EMBL/GenBank/DDBJ databases">
        <title>Genomic Encyclopedia of Type Strains, Phase IV (KMG-IV): sequencing the most valuable type-strain genomes for metagenomic binning, comparative biology and taxonomic classification.</title>
        <authorList>
            <person name="Goeker M."/>
        </authorList>
    </citation>
    <scope>NUCLEOTIDE SEQUENCE [LARGE SCALE GENOMIC DNA]</scope>
    <source>
        <strain evidence="3 5">DSM 26588</strain>
    </source>
</reference>
<dbReference type="eggNOG" id="COG2919">
    <property type="taxonomic scope" value="Bacteria"/>
</dbReference>
<evidence type="ECO:0000256" key="1">
    <source>
        <dbReference type="SAM" id="Coils"/>
    </source>
</evidence>
<keyword evidence="3" id="KW-0131">Cell cycle</keyword>
<evidence type="ECO:0000313" key="3">
    <source>
        <dbReference type="EMBL" id="PVY59808.1"/>
    </source>
</evidence>
<reference evidence="4" key="2">
    <citation type="submission" date="2015-04" db="EMBL/GenBank/DDBJ databases">
        <title>A butyrogenic pathway from the amino acid lysine in a human gut commensal.</title>
        <authorList>
            <person name="de Vos W.M."/>
            <person name="Bui N.T.P."/>
            <person name="Plugge C.M."/>
            <person name="Ritari J."/>
        </authorList>
    </citation>
    <scope>NUCLEOTIDE SEQUENCE [LARGE SCALE GENOMIC DNA]</scope>
    <source>
        <strain evidence="4">AF211</strain>
    </source>
</reference>
<evidence type="ECO:0000313" key="2">
    <source>
        <dbReference type="EMBL" id="ALP92814.1"/>
    </source>
</evidence>
<dbReference type="Pfam" id="PF04977">
    <property type="entry name" value="DivIC"/>
    <property type="match status" value="1"/>
</dbReference>
<dbReference type="Proteomes" id="UP000245778">
    <property type="component" value="Unassembled WGS sequence"/>
</dbReference>
<keyword evidence="1" id="KW-0175">Coiled coil</keyword>
<evidence type="ECO:0000313" key="5">
    <source>
        <dbReference type="Proteomes" id="UP000245778"/>
    </source>
</evidence>
<dbReference type="GeneID" id="93227945"/>
<dbReference type="AlphaFoldDB" id="A0A0S2W0C3"/>
<dbReference type="GO" id="GO:0051301">
    <property type="term" value="P:cell division"/>
    <property type="evidence" value="ECO:0007669"/>
    <property type="project" value="UniProtKB-KW"/>
</dbReference>
<dbReference type="EMBL" id="CP011307">
    <property type="protein sequence ID" value="ALP92814.1"/>
    <property type="molecule type" value="Genomic_DNA"/>
</dbReference>
<dbReference type="STRING" id="1297617.IB211_00419"/>
<dbReference type="InterPro" id="IPR007060">
    <property type="entry name" value="FtsL/DivIC"/>
</dbReference>
<keyword evidence="3" id="KW-0132">Cell division</keyword>
<dbReference type="EMBL" id="QEKK01000001">
    <property type="protein sequence ID" value="PVY59808.1"/>
    <property type="molecule type" value="Genomic_DNA"/>
</dbReference>
<keyword evidence="4" id="KW-1185">Reference proteome</keyword>
<gene>
    <name evidence="3" type="ORF">C7373_101322</name>
    <name evidence="2" type="ORF">IB211_00419</name>
</gene>
<name>A0A0S2W0C3_9FIRM</name>
<accession>A0A0S2W0C3</accession>
<protein>
    <submittedName>
        <fullName evidence="3">Cell division protein FtsL</fullName>
    </submittedName>
</protein>